<evidence type="ECO:0000313" key="1">
    <source>
        <dbReference type="EMBL" id="HIT38157.1"/>
    </source>
</evidence>
<comment type="caution">
    <text evidence="1">The sequence shown here is derived from an EMBL/GenBank/DDBJ whole genome shotgun (WGS) entry which is preliminary data.</text>
</comment>
<name>A0A9D1KD91_9FIRM</name>
<protein>
    <submittedName>
        <fullName evidence="1">Methionine gamma-lyase family protein</fullName>
    </submittedName>
</protein>
<proteinExistence type="predicted"/>
<evidence type="ECO:0000313" key="2">
    <source>
        <dbReference type="Proteomes" id="UP000886833"/>
    </source>
</evidence>
<dbReference type="Pfam" id="PF06838">
    <property type="entry name" value="Met_gamma_lyase"/>
    <property type="match status" value="1"/>
</dbReference>
<dbReference type="InterPro" id="IPR015424">
    <property type="entry name" value="PyrdxlP-dep_Trfase"/>
</dbReference>
<dbReference type="SUPFAM" id="SSF53383">
    <property type="entry name" value="PLP-dependent transferases"/>
    <property type="match status" value="1"/>
</dbReference>
<reference evidence="1" key="1">
    <citation type="submission" date="2020-10" db="EMBL/GenBank/DDBJ databases">
        <authorList>
            <person name="Gilroy R."/>
        </authorList>
    </citation>
    <scope>NUCLEOTIDE SEQUENCE</scope>
    <source>
        <strain evidence="1">CHK195-26880</strain>
    </source>
</reference>
<sequence length="406" mass="44646">MSEELIKKIDLKIKDELSKIDDLERVNSEKVLNAFIKEQVAETDFNATTGYGYNDVGRDKIEKIYSDIFKSEDALVRNQFISGSHALTVAFFALLRPGDTLLSITGKPYDTMDEVIGLVDNPSSLKSFGINYMQVDLVNNDFDYDKIKEVITTNKIKVIEIQRSKGYSTRCSLTIDKVESVISFIKSLDKDIIIMVDNCYCEFVSTKEPIEVGADIAVGSLIKNLGGGIAPNGAYIVGRSDLINACAERLTLPGEGREVGPSLGINKQLLQGLFLAPSVVSSSLKTAIFTSALLEELGYNVEPKYNEKRADIVQNIIFNDEKLLIKYTQGIQSNSPIDSNSLPIPDDMPGYTDKVIMASGSFTQGSSIELSCDGPLREPFIAYQQGSLTYTYGRLAVIKAVSNLKS</sequence>
<dbReference type="AlphaFoldDB" id="A0A9D1KD91"/>
<dbReference type="PANTHER" id="PTHR46658">
    <property type="entry name" value="CYS OR MET METABOLISM PYRIDOXAL-PHOSPHATE-DEPENDENT ENZYME"/>
    <property type="match status" value="1"/>
</dbReference>
<dbReference type="InterPro" id="IPR009651">
    <property type="entry name" value="Met_g_lyase_put"/>
</dbReference>
<organism evidence="1 2">
    <name type="scientific">Candidatus Onthousia faecipullorum</name>
    <dbReference type="NCBI Taxonomy" id="2840887"/>
    <lineage>
        <taxon>Bacteria</taxon>
        <taxon>Bacillati</taxon>
        <taxon>Bacillota</taxon>
        <taxon>Bacilli</taxon>
        <taxon>Candidatus Onthousia</taxon>
    </lineage>
</organism>
<dbReference type="EMBL" id="DVKQ01000088">
    <property type="protein sequence ID" value="HIT38157.1"/>
    <property type="molecule type" value="Genomic_DNA"/>
</dbReference>
<dbReference type="InterPro" id="IPR015421">
    <property type="entry name" value="PyrdxlP-dep_Trfase_major"/>
</dbReference>
<dbReference type="Gene3D" id="3.40.640.10">
    <property type="entry name" value="Type I PLP-dependent aspartate aminotransferase-like (Major domain)"/>
    <property type="match status" value="1"/>
</dbReference>
<gene>
    <name evidence="1" type="ORF">IAB59_06765</name>
</gene>
<reference evidence="1" key="2">
    <citation type="journal article" date="2021" name="PeerJ">
        <title>Extensive microbial diversity within the chicken gut microbiome revealed by metagenomics and culture.</title>
        <authorList>
            <person name="Gilroy R."/>
            <person name="Ravi A."/>
            <person name="Getino M."/>
            <person name="Pursley I."/>
            <person name="Horton D.L."/>
            <person name="Alikhan N.F."/>
            <person name="Baker D."/>
            <person name="Gharbi K."/>
            <person name="Hall N."/>
            <person name="Watson M."/>
            <person name="Adriaenssens E.M."/>
            <person name="Foster-Nyarko E."/>
            <person name="Jarju S."/>
            <person name="Secka A."/>
            <person name="Antonio M."/>
            <person name="Oren A."/>
            <person name="Chaudhuri R.R."/>
            <person name="La Ragione R."/>
            <person name="Hildebrand F."/>
            <person name="Pallen M.J."/>
        </authorList>
    </citation>
    <scope>NUCLEOTIDE SEQUENCE</scope>
    <source>
        <strain evidence="1">CHK195-26880</strain>
    </source>
</reference>
<accession>A0A9D1KD91</accession>
<dbReference type="PANTHER" id="PTHR46658:SF1">
    <property type="entry name" value="CYS OR MET METABOLISM PYRIDOXAL-PHOSPHATE-DEPENDENT ENZYME"/>
    <property type="match status" value="1"/>
</dbReference>
<dbReference type="Proteomes" id="UP000886833">
    <property type="component" value="Unassembled WGS sequence"/>
</dbReference>
<dbReference type="Gene3D" id="3.90.1150.60">
    <property type="entry name" value="Methioning gamme-lyase, C-terminal domain"/>
    <property type="match status" value="1"/>
</dbReference>